<proteinExistence type="inferred from homology"/>
<dbReference type="SUPFAM" id="SSF110395">
    <property type="entry name" value="CutC-like"/>
    <property type="match status" value="1"/>
</dbReference>
<organism evidence="3 4">
    <name type="scientific">Moniliophthora roreri (strain MCA 2997)</name>
    <name type="common">Cocoa frosty pod rot fungus</name>
    <name type="synonym">Crinipellis roreri</name>
    <dbReference type="NCBI Taxonomy" id="1381753"/>
    <lineage>
        <taxon>Eukaryota</taxon>
        <taxon>Fungi</taxon>
        <taxon>Dikarya</taxon>
        <taxon>Basidiomycota</taxon>
        <taxon>Agaricomycotina</taxon>
        <taxon>Agaricomycetes</taxon>
        <taxon>Agaricomycetidae</taxon>
        <taxon>Agaricales</taxon>
        <taxon>Marasmiineae</taxon>
        <taxon>Marasmiaceae</taxon>
        <taxon>Moniliophthora</taxon>
    </lineage>
</organism>
<evidence type="ECO:0000256" key="1">
    <source>
        <dbReference type="ARBA" id="ARBA00007768"/>
    </source>
</evidence>
<name>V2XEJ5_MONRO</name>
<comment type="similarity">
    <text evidence="1">Belongs to the CutC family.</text>
</comment>
<dbReference type="KEGG" id="mrr:Moror_16441"/>
<dbReference type="AlphaFoldDB" id="V2XEJ5"/>
<dbReference type="PANTHER" id="PTHR12598:SF0">
    <property type="entry name" value="COPPER HOMEOSTASIS PROTEIN CUTC HOMOLOG"/>
    <property type="match status" value="1"/>
</dbReference>
<sequence length="287" mass="31042">MNVTTQPGRSVLLEVCVDSVESALHAARGGAHRLELCSNLGLGGGTTPSLGLLRAVQKALSAESFSLPIMTMVRPRVGDFLYSEYEIDTMVQDIEVFKASGAKGVVFGVLTAEGRVDVNSTKRLVEASLPLEVCFHRAFDMTVSAKEAFRDIMTIGSGVTRILTRFSYSLQSDLLVTHGHFNSGQTSLVTEALPMVKELMDLRDALDGPIIMPGSGVNAQTAEKILASLYSSGLSEIHMSGGGWIDSRMAHQPEGMCMGVSEVREWCIWRTSNSAVREVRQKLDSLS</sequence>
<dbReference type="STRING" id="1381753.V2XEJ5"/>
<dbReference type="HAMAP" id="MF_00795">
    <property type="entry name" value="CutC"/>
    <property type="match status" value="1"/>
</dbReference>
<dbReference type="Proteomes" id="UP000017559">
    <property type="component" value="Unassembled WGS sequence"/>
</dbReference>
<dbReference type="OrthoDB" id="7392499at2759"/>
<comment type="caution">
    <text evidence="3">The sequence shown here is derived from an EMBL/GenBank/DDBJ whole genome shotgun (WGS) entry which is preliminary data.</text>
</comment>
<dbReference type="Pfam" id="PF03932">
    <property type="entry name" value="CutC"/>
    <property type="match status" value="1"/>
</dbReference>
<protein>
    <recommendedName>
        <fullName evidence="2">Copper homeostasis protein cutC homolog</fullName>
    </recommendedName>
</protein>
<dbReference type="EMBL" id="AWSO01000395">
    <property type="protein sequence ID" value="ESK90940.1"/>
    <property type="molecule type" value="Genomic_DNA"/>
</dbReference>
<accession>V2XEJ5</accession>
<reference evidence="3 4" key="1">
    <citation type="journal article" date="2014" name="BMC Genomics">
        <title>Genome and secretome analysis of the hemibiotrophic fungal pathogen, Moniliophthora roreri, which causes frosty pod rot disease of cacao: mechanisms of the biotrophic and necrotrophic phases.</title>
        <authorList>
            <person name="Meinhardt L.W."/>
            <person name="Costa G.G.L."/>
            <person name="Thomazella D.P.T."/>
            <person name="Teixeira P.J.P.L."/>
            <person name="Carazzolle M.F."/>
            <person name="Schuster S.C."/>
            <person name="Carlson J.E."/>
            <person name="Guiltinan M.J."/>
            <person name="Mieczkowski P."/>
            <person name="Farmer A."/>
            <person name="Ramaraj T."/>
            <person name="Crozier J."/>
            <person name="Davis R.E."/>
            <person name="Shao J."/>
            <person name="Melnick R.L."/>
            <person name="Pereira G.A.G."/>
            <person name="Bailey B.A."/>
        </authorList>
    </citation>
    <scope>NUCLEOTIDE SEQUENCE [LARGE SCALE GENOMIC DNA]</scope>
    <source>
        <strain evidence="3 4">MCA 2997</strain>
    </source>
</reference>
<keyword evidence="4" id="KW-1185">Reference proteome</keyword>
<dbReference type="Gene3D" id="3.20.20.380">
    <property type="entry name" value="Copper homeostasis (CutC) domain"/>
    <property type="match status" value="1"/>
</dbReference>
<gene>
    <name evidence="3" type="ORF">Moror_16441</name>
</gene>
<evidence type="ECO:0000313" key="3">
    <source>
        <dbReference type="EMBL" id="ESK90940.1"/>
    </source>
</evidence>
<dbReference type="InterPro" id="IPR036822">
    <property type="entry name" value="CutC-like_dom_sf"/>
</dbReference>
<dbReference type="HOGENOM" id="CLU_050555_3_2_1"/>
<dbReference type="PANTHER" id="PTHR12598">
    <property type="entry name" value="COPPER HOMEOSTASIS PROTEIN CUTC"/>
    <property type="match status" value="1"/>
</dbReference>
<evidence type="ECO:0000313" key="4">
    <source>
        <dbReference type="Proteomes" id="UP000017559"/>
    </source>
</evidence>
<dbReference type="GO" id="GO:0005507">
    <property type="term" value="F:copper ion binding"/>
    <property type="evidence" value="ECO:0007669"/>
    <property type="project" value="TreeGrafter"/>
</dbReference>
<dbReference type="InterPro" id="IPR005627">
    <property type="entry name" value="CutC-like"/>
</dbReference>
<evidence type="ECO:0000256" key="2">
    <source>
        <dbReference type="ARBA" id="ARBA00019014"/>
    </source>
</evidence>